<sequence>MSPSWFGDYNSLCSSCIPLSACNLLTWSDPSFSGFYSPSTSPNDPKNSSLSLTNGTLSSLGPNGLSTALKRAHNGTSFATTTSATAAGAKATETSVIPSATTTTTVTTAVTPSPSSVSSPQAKDELSMTDIPKYCYFLTQTLVPAPTTPYGLIQSHWHPGMYTYTLRPPVWDVGTVVVSVLGIILIYLKVLRKIRRLHSAVAFTVGGLIPGRH</sequence>
<evidence type="ECO:0000313" key="4">
    <source>
        <dbReference type="Proteomes" id="UP000780801"/>
    </source>
</evidence>
<keyword evidence="2" id="KW-1133">Transmembrane helix</keyword>
<feature type="compositionally biased region" description="Polar residues" evidence="1">
    <location>
        <begin position="36"/>
        <end position="46"/>
    </location>
</feature>
<accession>A0A9P6FSY6</accession>
<reference evidence="3" key="1">
    <citation type="journal article" date="2020" name="Fungal Divers.">
        <title>Resolving the Mortierellaceae phylogeny through synthesis of multi-gene phylogenetics and phylogenomics.</title>
        <authorList>
            <person name="Vandepol N."/>
            <person name="Liber J."/>
            <person name="Desiro A."/>
            <person name="Na H."/>
            <person name="Kennedy M."/>
            <person name="Barry K."/>
            <person name="Grigoriev I.V."/>
            <person name="Miller A.N."/>
            <person name="O'Donnell K."/>
            <person name="Stajich J.E."/>
            <person name="Bonito G."/>
        </authorList>
    </citation>
    <scope>NUCLEOTIDE SEQUENCE</scope>
    <source>
        <strain evidence="3">KOD1015</strain>
    </source>
</reference>
<evidence type="ECO:0000256" key="1">
    <source>
        <dbReference type="SAM" id="MobiDB-lite"/>
    </source>
</evidence>
<evidence type="ECO:0000256" key="2">
    <source>
        <dbReference type="SAM" id="Phobius"/>
    </source>
</evidence>
<dbReference type="EMBL" id="JAABOA010001796">
    <property type="protein sequence ID" value="KAF9580877.1"/>
    <property type="molecule type" value="Genomic_DNA"/>
</dbReference>
<keyword evidence="4" id="KW-1185">Reference proteome</keyword>
<keyword evidence="2" id="KW-0812">Transmembrane</keyword>
<dbReference type="AlphaFoldDB" id="A0A9P6FSY6"/>
<feature type="non-terminal residue" evidence="3">
    <location>
        <position position="213"/>
    </location>
</feature>
<organism evidence="3 4">
    <name type="scientific">Lunasporangiospora selenospora</name>
    <dbReference type="NCBI Taxonomy" id="979761"/>
    <lineage>
        <taxon>Eukaryota</taxon>
        <taxon>Fungi</taxon>
        <taxon>Fungi incertae sedis</taxon>
        <taxon>Mucoromycota</taxon>
        <taxon>Mortierellomycotina</taxon>
        <taxon>Mortierellomycetes</taxon>
        <taxon>Mortierellales</taxon>
        <taxon>Mortierellaceae</taxon>
        <taxon>Lunasporangiospora</taxon>
    </lineage>
</organism>
<name>A0A9P6FSY6_9FUNG</name>
<evidence type="ECO:0000313" key="3">
    <source>
        <dbReference type="EMBL" id="KAF9580877.1"/>
    </source>
</evidence>
<feature type="transmembrane region" description="Helical" evidence="2">
    <location>
        <begin position="170"/>
        <end position="188"/>
    </location>
</feature>
<proteinExistence type="predicted"/>
<protein>
    <submittedName>
        <fullName evidence="3">Uncharacterized protein</fullName>
    </submittedName>
</protein>
<feature type="region of interest" description="Disordered" evidence="1">
    <location>
        <begin position="36"/>
        <end position="55"/>
    </location>
</feature>
<keyword evidence="2" id="KW-0472">Membrane</keyword>
<dbReference type="Proteomes" id="UP000780801">
    <property type="component" value="Unassembled WGS sequence"/>
</dbReference>
<gene>
    <name evidence="3" type="ORF">BGW38_002299</name>
</gene>
<comment type="caution">
    <text evidence="3">The sequence shown here is derived from an EMBL/GenBank/DDBJ whole genome shotgun (WGS) entry which is preliminary data.</text>
</comment>